<evidence type="ECO:0000313" key="8">
    <source>
        <dbReference type="EMBL" id="ORV73552.1"/>
    </source>
</evidence>
<dbReference type="PANTHER" id="PTHR34584:SF1">
    <property type="entry name" value="NA(+)_H(+) ANTIPORTER SUBUNIT E1"/>
    <property type="match status" value="1"/>
</dbReference>
<accession>A0A1X1VWM8</accession>
<dbReference type="AlphaFoldDB" id="A0A1X1VWM8"/>
<feature type="transmembrane region" description="Helical" evidence="7">
    <location>
        <begin position="10"/>
        <end position="28"/>
    </location>
</feature>
<keyword evidence="6 7" id="KW-0472">Membrane</keyword>
<dbReference type="GO" id="GO:0005886">
    <property type="term" value="C:plasma membrane"/>
    <property type="evidence" value="ECO:0007669"/>
    <property type="project" value="UniProtKB-SubCell"/>
</dbReference>
<dbReference type="Pfam" id="PF01899">
    <property type="entry name" value="MNHE"/>
    <property type="match status" value="1"/>
</dbReference>
<reference evidence="8 9" key="1">
    <citation type="submission" date="2016-01" db="EMBL/GenBank/DDBJ databases">
        <title>The new phylogeny of the genus Mycobacterium.</title>
        <authorList>
            <person name="Tarcisio F."/>
            <person name="Conor M."/>
            <person name="Antonella G."/>
            <person name="Elisabetta G."/>
            <person name="Giulia F.S."/>
            <person name="Sara T."/>
            <person name="Anna F."/>
            <person name="Clotilde B."/>
            <person name="Roberto B."/>
            <person name="Veronica D.S."/>
            <person name="Fabio R."/>
            <person name="Monica P."/>
            <person name="Olivier J."/>
            <person name="Enrico T."/>
            <person name="Nicola S."/>
        </authorList>
    </citation>
    <scope>NUCLEOTIDE SEQUENCE [LARGE SCALE GENOMIC DNA]</scope>
    <source>
        <strain evidence="8 9">DSM 44160</strain>
    </source>
</reference>
<keyword evidence="5 7" id="KW-1133">Transmembrane helix</keyword>
<dbReference type="RefSeq" id="WP_069435298.1">
    <property type="nucleotide sequence ID" value="NZ_JACKSU010000015.1"/>
</dbReference>
<comment type="subcellular location">
    <subcellularLocation>
        <location evidence="1">Cell membrane</location>
        <topology evidence="1">Multi-pass membrane protein</topology>
    </subcellularLocation>
</comment>
<keyword evidence="4 7" id="KW-0812">Transmembrane</keyword>
<organism evidence="8 9">
    <name type="scientific">Mycobacterium gordonae</name>
    <dbReference type="NCBI Taxonomy" id="1778"/>
    <lineage>
        <taxon>Bacteria</taxon>
        <taxon>Bacillati</taxon>
        <taxon>Actinomycetota</taxon>
        <taxon>Actinomycetes</taxon>
        <taxon>Mycobacteriales</taxon>
        <taxon>Mycobacteriaceae</taxon>
        <taxon>Mycobacterium</taxon>
    </lineage>
</organism>
<comment type="caution">
    <text evidence="8">The sequence shown here is derived from an EMBL/GenBank/DDBJ whole genome shotgun (WGS) entry which is preliminary data.</text>
</comment>
<evidence type="ECO:0000256" key="5">
    <source>
        <dbReference type="ARBA" id="ARBA00022989"/>
    </source>
</evidence>
<evidence type="ECO:0000256" key="3">
    <source>
        <dbReference type="ARBA" id="ARBA00022475"/>
    </source>
</evidence>
<evidence type="ECO:0000256" key="7">
    <source>
        <dbReference type="SAM" id="Phobius"/>
    </source>
</evidence>
<proteinExistence type="inferred from homology"/>
<gene>
    <name evidence="8" type="ORF">AWC08_02070</name>
</gene>
<evidence type="ECO:0000313" key="9">
    <source>
        <dbReference type="Proteomes" id="UP000193928"/>
    </source>
</evidence>
<evidence type="ECO:0000256" key="1">
    <source>
        <dbReference type="ARBA" id="ARBA00004651"/>
    </source>
</evidence>
<dbReference type="Proteomes" id="UP000193928">
    <property type="component" value="Unassembled WGS sequence"/>
</dbReference>
<feature type="transmembrane region" description="Helical" evidence="7">
    <location>
        <begin position="73"/>
        <end position="90"/>
    </location>
</feature>
<protein>
    <submittedName>
        <fullName evidence="8">Cation:proton antiporter</fullName>
    </submittedName>
</protein>
<evidence type="ECO:0000256" key="2">
    <source>
        <dbReference type="ARBA" id="ARBA00006228"/>
    </source>
</evidence>
<keyword evidence="3" id="KW-1003">Cell membrane</keyword>
<feature type="transmembrane region" description="Helical" evidence="7">
    <location>
        <begin position="110"/>
        <end position="128"/>
    </location>
</feature>
<dbReference type="EMBL" id="LQOY01000200">
    <property type="protein sequence ID" value="ORV73552.1"/>
    <property type="molecule type" value="Genomic_DNA"/>
</dbReference>
<keyword evidence="9" id="KW-1185">Reference proteome</keyword>
<sequence>MSAANPTRTVLRRVTVLVTLAAVWTLLWGDYSPGTALVGLMVATVIVTVLPLPKVPIQGRVHVVSLLRLITRVAWFLLVSSVQVSWLAIRPGSLPLSAVLRVQLAVKSDLVLVFASNILSMMPGSLVLEIDQTRRVLFCHVINAGSARAMETFRHQVTEVERLLLAAFERDADWRPERIEGNP</sequence>
<evidence type="ECO:0000256" key="4">
    <source>
        <dbReference type="ARBA" id="ARBA00022692"/>
    </source>
</evidence>
<dbReference type="NCBIfam" id="NF006521">
    <property type="entry name" value="PRK08965.1-5"/>
    <property type="match status" value="1"/>
</dbReference>
<dbReference type="PANTHER" id="PTHR34584">
    <property type="entry name" value="NA(+)/H(+) ANTIPORTER SUBUNIT E1"/>
    <property type="match status" value="1"/>
</dbReference>
<name>A0A1X1VWM8_MYCGO</name>
<dbReference type="GO" id="GO:0008324">
    <property type="term" value="F:monoatomic cation transmembrane transporter activity"/>
    <property type="evidence" value="ECO:0007669"/>
    <property type="project" value="InterPro"/>
</dbReference>
<feature type="transmembrane region" description="Helical" evidence="7">
    <location>
        <begin position="34"/>
        <end position="52"/>
    </location>
</feature>
<evidence type="ECO:0000256" key="6">
    <source>
        <dbReference type="ARBA" id="ARBA00023136"/>
    </source>
</evidence>
<dbReference type="InterPro" id="IPR002758">
    <property type="entry name" value="Cation_antiport_E"/>
</dbReference>
<comment type="similarity">
    <text evidence="2">Belongs to the CPA3 antiporters (TC 2.A.63) subunit E family.</text>
</comment>